<feature type="domain" description="Protein HGH1 N-terminal" evidence="4">
    <location>
        <begin position="189"/>
        <end position="300"/>
    </location>
</feature>
<keyword evidence="7" id="KW-1185">Reference proteome</keyword>
<sequence>PGPSSSTQPRGGVLPSSAAGHTARPSQRSSGWKTGRRRGGGAACGAALSELAALLGPAAGPGPGAAAAREGAAEVALSLSGSAEGRRLLAAHPAALAALLELAAGPRPCPAAGRCLLNVAAEPQARGPLLAALPALLGLLPAGPACGALANLCREPPGARRVLRGLRESGRGLQPLLGALGEPRPPPELGPLLCNLSQVPEGRRALLDRSRCSVQRLLPFTQYRDSVGHRRGIVGALRNCCFEHEHHEWLLGDEVDILPFLLLPLAGPEEFPEDEMERLPVDLQYLPPDKQREEEPDIRKMLLEAIMLLTATKAGRHTVREKGTYLVLRELHRWEQEPDVLAACEKLIQVLIGDEPGPGMENLLEVSIPEEVEQQLQRLDREEEERWQREREERRKEQEQDKEQDEAQQQHREPWR</sequence>
<dbReference type="InterPro" id="IPR016024">
    <property type="entry name" value="ARM-type_fold"/>
</dbReference>
<dbReference type="Gene3D" id="1.25.10.10">
    <property type="entry name" value="Leucine-rich Repeat Variant"/>
    <property type="match status" value="1"/>
</dbReference>
<dbReference type="InterPro" id="IPR007205">
    <property type="entry name" value="Protein_HGH1_N"/>
</dbReference>
<name>A0A8C3CML1_CAIMO</name>
<evidence type="ECO:0000313" key="7">
    <source>
        <dbReference type="Proteomes" id="UP000694556"/>
    </source>
</evidence>
<evidence type="ECO:0000259" key="4">
    <source>
        <dbReference type="Pfam" id="PF04063"/>
    </source>
</evidence>
<feature type="domain" description="Protein HGH1 C-terminal" evidence="5">
    <location>
        <begin position="305"/>
        <end position="358"/>
    </location>
</feature>
<protein>
    <recommendedName>
        <fullName evidence="2">Protein HGH1 homolog</fullName>
    </recommendedName>
</protein>
<feature type="region of interest" description="Disordered" evidence="3">
    <location>
        <begin position="372"/>
        <end position="416"/>
    </location>
</feature>
<dbReference type="InterPro" id="IPR039717">
    <property type="entry name" value="Hgh1"/>
</dbReference>
<feature type="compositionally biased region" description="Basic and acidic residues" evidence="3">
    <location>
        <begin position="378"/>
        <end position="401"/>
    </location>
</feature>
<dbReference type="AlphaFoldDB" id="A0A8C3CML1"/>
<dbReference type="PANTHER" id="PTHR13387">
    <property type="entry name" value="PROTEIN HGH1 HOMOLOG"/>
    <property type="match status" value="1"/>
</dbReference>
<evidence type="ECO:0000256" key="1">
    <source>
        <dbReference type="ARBA" id="ARBA00006712"/>
    </source>
</evidence>
<reference evidence="6" key="2">
    <citation type="submission" date="2025-09" db="UniProtKB">
        <authorList>
            <consortium name="Ensembl"/>
        </authorList>
    </citation>
    <scope>IDENTIFICATION</scope>
</reference>
<comment type="similarity">
    <text evidence="1">Belongs to the HGH1 family.</text>
</comment>
<dbReference type="Pfam" id="PF04064">
    <property type="entry name" value="DUF384"/>
    <property type="match status" value="1"/>
</dbReference>
<organism evidence="6 7">
    <name type="scientific">Cairina moschata</name>
    <name type="common">Muscovy duck</name>
    <dbReference type="NCBI Taxonomy" id="8855"/>
    <lineage>
        <taxon>Eukaryota</taxon>
        <taxon>Metazoa</taxon>
        <taxon>Chordata</taxon>
        <taxon>Craniata</taxon>
        <taxon>Vertebrata</taxon>
        <taxon>Euteleostomi</taxon>
        <taxon>Archelosauria</taxon>
        <taxon>Archosauria</taxon>
        <taxon>Dinosauria</taxon>
        <taxon>Saurischia</taxon>
        <taxon>Theropoda</taxon>
        <taxon>Coelurosauria</taxon>
        <taxon>Aves</taxon>
        <taxon>Neognathae</taxon>
        <taxon>Galloanserae</taxon>
        <taxon>Anseriformes</taxon>
        <taxon>Anatidae</taxon>
        <taxon>Anatinae</taxon>
        <taxon>Cairina</taxon>
    </lineage>
</organism>
<accession>A0A8C3CML1</accession>
<proteinExistence type="inferred from homology"/>
<evidence type="ECO:0000313" key="6">
    <source>
        <dbReference type="Ensembl" id="ENSCMMP00000022877.1"/>
    </source>
</evidence>
<dbReference type="InterPro" id="IPR011989">
    <property type="entry name" value="ARM-like"/>
</dbReference>
<evidence type="ECO:0000256" key="3">
    <source>
        <dbReference type="SAM" id="MobiDB-lite"/>
    </source>
</evidence>
<dbReference type="SUPFAM" id="SSF48371">
    <property type="entry name" value="ARM repeat"/>
    <property type="match status" value="1"/>
</dbReference>
<dbReference type="Pfam" id="PF04063">
    <property type="entry name" value="DUF383"/>
    <property type="match status" value="1"/>
</dbReference>
<evidence type="ECO:0000259" key="5">
    <source>
        <dbReference type="Pfam" id="PF04064"/>
    </source>
</evidence>
<dbReference type="Ensembl" id="ENSCMMT00000025046.1">
    <property type="protein sequence ID" value="ENSCMMP00000022877.1"/>
    <property type="gene ID" value="ENSCMMG00000014261.1"/>
</dbReference>
<dbReference type="InterPro" id="IPR007206">
    <property type="entry name" value="Protein_HGH1_C"/>
</dbReference>
<evidence type="ECO:0000256" key="2">
    <source>
        <dbReference type="ARBA" id="ARBA00014076"/>
    </source>
</evidence>
<dbReference type="Proteomes" id="UP000694556">
    <property type="component" value="Unassembled WGS sequence"/>
</dbReference>
<dbReference type="PANTHER" id="PTHR13387:SF9">
    <property type="entry name" value="PROTEIN HGH1 HOMOLOG"/>
    <property type="match status" value="1"/>
</dbReference>
<reference evidence="6" key="1">
    <citation type="submission" date="2025-08" db="UniProtKB">
        <authorList>
            <consortium name="Ensembl"/>
        </authorList>
    </citation>
    <scope>IDENTIFICATION</scope>
</reference>
<feature type="region of interest" description="Disordered" evidence="3">
    <location>
        <begin position="1"/>
        <end position="42"/>
    </location>
</feature>